<dbReference type="KEGG" id="aag:5574234"/>
<evidence type="ECO:0000256" key="9">
    <source>
        <dbReference type="ARBA" id="ARBA00023136"/>
    </source>
</evidence>
<evidence type="ECO:0000313" key="14">
    <source>
        <dbReference type="EnsemblMetazoa" id="AAEL026983-PA"/>
    </source>
</evidence>
<proteinExistence type="inferred from homology"/>
<reference evidence="14" key="2">
    <citation type="submission" date="2022-10" db="UniProtKB">
        <authorList>
            <consortium name="EnsemblMetazoa"/>
        </authorList>
    </citation>
    <scope>IDENTIFICATION</scope>
    <source>
        <strain evidence="14">LVP_AGWG</strain>
    </source>
</reference>
<name>A0A903VPZ9_AEDAE</name>
<gene>
    <name evidence="14" type="primary">5574234</name>
</gene>
<dbReference type="PANTHER" id="PTHR11690:SF288">
    <property type="entry name" value="AMILORIDE-SENSITIVE NA+ CHANNEL-RELATED"/>
    <property type="match status" value="1"/>
</dbReference>
<organism evidence="14 15">
    <name type="scientific">Aedes aegypti</name>
    <name type="common">Yellowfever mosquito</name>
    <name type="synonym">Culex aegypti</name>
    <dbReference type="NCBI Taxonomy" id="7159"/>
    <lineage>
        <taxon>Eukaryota</taxon>
        <taxon>Metazoa</taxon>
        <taxon>Ecdysozoa</taxon>
        <taxon>Arthropoda</taxon>
        <taxon>Hexapoda</taxon>
        <taxon>Insecta</taxon>
        <taxon>Pterygota</taxon>
        <taxon>Neoptera</taxon>
        <taxon>Endopterygota</taxon>
        <taxon>Diptera</taxon>
        <taxon>Nematocera</taxon>
        <taxon>Culicoidea</taxon>
        <taxon>Culicidae</taxon>
        <taxon>Culicinae</taxon>
        <taxon>Aedini</taxon>
        <taxon>Aedes</taxon>
        <taxon>Stegomyia</taxon>
    </lineage>
</organism>
<keyword evidence="6 13" id="KW-1133">Transmembrane helix</keyword>
<dbReference type="Proteomes" id="UP000008820">
    <property type="component" value="Chromosome 3"/>
</dbReference>
<evidence type="ECO:0000256" key="7">
    <source>
        <dbReference type="ARBA" id="ARBA00023053"/>
    </source>
</evidence>
<evidence type="ECO:0000256" key="8">
    <source>
        <dbReference type="ARBA" id="ARBA00023065"/>
    </source>
</evidence>
<dbReference type="AlphaFoldDB" id="A0A903VPZ9"/>
<dbReference type="Gene3D" id="1.10.287.770">
    <property type="entry name" value="YojJ-like"/>
    <property type="match status" value="1"/>
</dbReference>
<dbReference type="OrthoDB" id="6502088at2759"/>
<evidence type="ECO:0000256" key="3">
    <source>
        <dbReference type="ARBA" id="ARBA00022448"/>
    </source>
</evidence>
<keyword evidence="9 13" id="KW-0472">Membrane</keyword>
<comment type="similarity">
    <text evidence="2 12">Belongs to the amiloride-sensitive sodium channel (TC 1.A.6) family.</text>
</comment>
<protein>
    <submittedName>
        <fullName evidence="14">Uncharacterized protein</fullName>
    </submittedName>
</protein>
<keyword evidence="4 12" id="KW-0894">Sodium channel</keyword>
<sequence length="516" mass="59614">MDSNASDGFLGNLWTEYCQRCSIYAMRHLSANLRIGERIWWFLWIGLAIVGCFVSMVDLYEKWNQSPVFISYDRRFLPVWAVPFPAVTVCPMARAQADLFNSTDVFFRLDEEGISNIEYLRLRALLHVCPYMSEFYEYNDSLPVNYVNILQHIAIPFEDMFASCKFRNYAVDCSMYLSRSITDSGVCYTFNAIDAEHLLRTENLQSDYLYSNSYMDSSNWTLEDGYFDEFELETYPLRPVGGGLVTGLILVMKTRKQDKDYFCEGPVIGYKIGIHSPDEKPSVQNRFYRLSHQTILTLSVKPELTYISQKLRKHPYTRRQCYFSGERYLRYFKVYNRKNCLEECISNITAHECGCVGFASPRAPDISVCDGEDLACPTISFYKVLKRMGLSERDNELEEPCGCLPACTTLRFDVEISDLPWNFEEYARAAGLSTDQYDYIEPAVLVVALKSKWLLPLKRRELFGMVDLLAKFGGLFGLVMGASVISMLEVVYYCIIRPWRNDFPGANVRQVLPWVE</sequence>
<evidence type="ECO:0000256" key="4">
    <source>
        <dbReference type="ARBA" id="ARBA00022461"/>
    </source>
</evidence>
<keyword evidence="5 12" id="KW-0812">Transmembrane</keyword>
<evidence type="ECO:0000256" key="6">
    <source>
        <dbReference type="ARBA" id="ARBA00022989"/>
    </source>
</evidence>
<reference evidence="14 15" key="1">
    <citation type="submission" date="2017-06" db="EMBL/GenBank/DDBJ databases">
        <title>Aedes aegypti genome working group (AGWG) sequencing and assembly.</title>
        <authorList>
            <consortium name="Aedes aegypti Genome Working Group (AGWG)"/>
            <person name="Matthews B.J."/>
        </authorList>
    </citation>
    <scope>NUCLEOTIDE SEQUENCE [LARGE SCALE GENOMIC DNA]</scope>
    <source>
        <strain evidence="14 15">LVP_AGWG</strain>
    </source>
</reference>
<feature type="transmembrane region" description="Helical" evidence="13">
    <location>
        <begin position="39"/>
        <end position="60"/>
    </location>
</feature>
<evidence type="ECO:0000256" key="5">
    <source>
        <dbReference type="ARBA" id="ARBA00022692"/>
    </source>
</evidence>
<accession>A0A903VPZ9</accession>
<dbReference type="GO" id="GO:0015280">
    <property type="term" value="F:ligand-gated sodium channel activity"/>
    <property type="evidence" value="ECO:0007669"/>
    <property type="project" value="TreeGrafter"/>
</dbReference>
<keyword evidence="10 12" id="KW-0739">Sodium transport</keyword>
<keyword evidence="7" id="KW-0915">Sodium</keyword>
<dbReference type="PANTHER" id="PTHR11690">
    <property type="entry name" value="AMILORIDE-SENSITIVE SODIUM CHANNEL-RELATED"/>
    <property type="match status" value="1"/>
</dbReference>
<evidence type="ECO:0000256" key="12">
    <source>
        <dbReference type="RuleBase" id="RU000679"/>
    </source>
</evidence>
<keyword evidence="15" id="KW-1185">Reference proteome</keyword>
<dbReference type="Gene3D" id="2.60.470.10">
    <property type="entry name" value="Acid-sensing ion channels like domains"/>
    <property type="match status" value="1"/>
</dbReference>
<feature type="transmembrane region" description="Helical" evidence="13">
    <location>
        <begin position="468"/>
        <end position="493"/>
    </location>
</feature>
<evidence type="ECO:0000256" key="2">
    <source>
        <dbReference type="ARBA" id="ARBA00007193"/>
    </source>
</evidence>
<evidence type="ECO:0000313" key="15">
    <source>
        <dbReference type="Proteomes" id="UP000008820"/>
    </source>
</evidence>
<dbReference type="Pfam" id="PF00858">
    <property type="entry name" value="ASC"/>
    <property type="match status" value="1"/>
</dbReference>
<dbReference type="EnsemblMetazoa" id="AAEL026983-RA">
    <property type="protein sequence ID" value="AAEL026983-PA"/>
    <property type="gene ID" value="AAEL026983"/>
</dbReference>
<evidence type="ECO:0000256" key="11">
    <source>
        <dbReference type="ARBA" id="ARBA00023303"/>
    </source>
</evidence>
<evidence type="ECO:0000256" key="10">
    <source>
        <dbReference type="ARBA" id="ARBA00023201"/>
    </source>
</evidence>
<comment type="subcellular location">
    <subcellularLocation>
        <location evidence="1">Membrane</location>
        <topology evidence="1">Multi-pass membrane protein</topology>
    </subcellularLocation>
</comment>
<dbReference type="PRINTS" id="PR01078">
    <property type="entry name" value="AMINACHANNEL"/>
</dbReference>
<evidence type="ECO:0000256" key="1">
    <source>
        <dbReference type="ARBA" id="ARBA00004141"/>
    </source>
</evidence>
<dbReference type="OMA" id="CPMARAQ"/>
<keyword evidence="8 12" id="KW-0406">Ion transport</keyword>
<dbReference type="InterPro" id="IPR001873">
    <property type="entry name" value="ENaC"/>
</dbReference>
<evidence type="ECO:0000256" key="13">
    <source>
        <dbReference type="SAM" id="Phobius"/>
    </source>
</evidence>
<keyword evidence="11 12" id="KW-0407">Ion channel</keyword>
<dbReference type="GO" id="GO:0005886">
    <property type="term" value="C:plasma membrane"/>
    <property type="evidence" value="ECO:0007669"/>
    <property type="project" value="TreeGrafter"/>
</dbReference>
<keyword evidence="3 12" id="KW-0813">Transport</keyword>